<dbReference type="PANTHER" id="PTHR22916:SF51">
    <property type="entry name" value="GLYCOSYLTRANSFERASE EPSH-RELATED"/>
    <property type="match status" value="1"/>
</dbReference>
<evidence type="ECO:0000259" key="3">
    <source>
        <dbReference type="Pfam" id="PF00535"/>
    </source>
</evidence>
<proteinExistence type="predicted"/>
<dbReference type="Pfam" id="PF00535">
    <property type="entry name" value="Glycos_transf_2"/>
    <property type="match status" value="1"/>
</dbReference>
<evidence type="ECO:0000313" key="4">
    <source>
        <dbReference type="EMBL" id="MBE5037499.1"/>
    </source>
</evidence>
<gene>
    <name evidence="4" type="ORF">INF35_06860</name>
</gene>
<dbReference type="SUPFAM" id="SSF53448">
    <property type="entry name" value="Nucleotide-diphospho-sugar transferases"/>
    <property type="match status" value="1"/>
</dbReference>
<evidence type="ECO:0000256" key="1">
    <source>
        <dbReference type="ARBA" id="ARBA00022676"/>
    </source>
</evidence>
<protein>
    <submittedName>
        <fullName evidence="4">Glycosyltransferase</fullName>
    </submittedName>
</protein>
<dbReference type="InterPro" id="IPR029044">
    <property type="entry name" value="Nucleotide-diphossugar_trans"/>
</dbReference>
<accession>A0ABR9R2X7</accession>
<sequence>MAQQPLVSVIVPIYNAQNHIARCVESIRKQSYSNLEILLVNDGSKDVSLQVCEMYAKVDPRILLVDKPNSGVAATRNLGLRLASGKYLQFVDADDTLQPDATRLMVEKAEEHQADLVIAHYNRVTPPPEKPSLPKAVRDTALGEKFDETMERLMPSDDRVKTFGFLPEGFMTKAEFARGLMQEPASFYYGVMWNKLYCADIVREHEDVICSEELNWSEDLYFNLSFIRYAQRFYALAVPVYNYLQNKESICHTALNPINVVTTRASLFKYYKDLYESMGLYEQYKPQIYKYLVSTAES</sequence>
<keyword evidence="1" id="KW-0328">Glycosyltransferase</keyword>
<comment type="caution">
    <text evidence="4">The sequence shown here is derived from an EMBL/GenBank/DDBJ whole genome shotgun (WGS) entry which is preliminary data.</text>
</comment>
<dbReference type="RefSeq" id="WP_193500890.1">
    <property type="nucleotide sequence ID" value="NZ_JADCKC010000002.1"/>
</dbReference>
<organism evidence="4 5">
    <name type="scientific">Gemmiger gallinarum</name>
    <dbReference type="NCBI Taxonomy" id="2779354"/>
    <lineage>
        <taxon>Bacteria</taxon>
        <taxon>Bacillati</taxon>
        <taxon>Bacillota</taxon>
        <taxon>Clostridia</taxon>
        <taxon>Eubacteriales</taxon>
        <taxon>Gemmiger</taxon>
    </lineage>
</organism>
<feature type="domain" description="Glycosyltransferase 2-like" evidence="3">
    <location>
        <begin position="8"/>
        <end position="128"/>
    </location>
</feature>
<dbReference type="PANTHER" id="PTHR22916">
    <property type="entry name" value="GLYCOSYLTRANSFERASE"/>
    <property type="match status" value="1"/>
</dbReference>
<name>A0ABR9R2X7_9FIRM</name>
<keyword evidence="5" id="KW-1185">Reference proteome</keyword>
<evidence type="ECO:0000256" key="2">
    <source>
        <dbReference type="ARBA" id="ARBA00022679"/>
    </source>
</evidence>
<evidence type="ECO:0000313" key="5">
    <source>
        <dbReference type="Proteomes" id="UP000768567"/>
    </source>
</evidence>
<dbReference type="Proteomes" id="UP000768567">
    <property type="component" value="Unassembled WGS sequence"/>
</dbReference>
<keyword evidence="2" id="KW-0808">Transferase</keyword>
<dbReference type="InterPro" id="IPR001173">
    <property type="entry name" value="Glyco_trans_2-like"/>
</dbReference>
<dbReference type="CDD" id="cd00761">
    <property type="entry name" value="Glyco_tranf_GTA_type"/>
    <property type="match status" value="1"/>
</dbReference>
<dbReference type="Gene3D" id="3.90.550.10">
    <property type="entry name" value="Spore Coat Polysaccharide Biosynthesis Protein SpsA, Chain A"/>
    <property type="match status" value="1"/>
</dbReference>
<dbReference type="EMBL" id="JADCKC010000002">
    <property type="protein sequence ID" value="MBE5037499.1"/>
    <property type="molecule type" value="Genomic_DNA"/>
</dbReference>
<reference evidence="4 5" key="1">
    <citation type="submission" date="2020-10" db="EMBL/GenBank/DDBJ databases">
        <title>ChiBAC.</title>
        <authorList>
            <person name="Zenner C."/>
            <person name="Hitch T.C.A."/>
            <person name="Clavel T."/>
        </authorList>
    </citation>
    <scope>NUCLEOTIDE SEQUENCE [LARGE SCALE GENOMIC DNA]</scope>
    <source>
        <strain evidence="4 5">DSM 109015</strain>
    </source>
</reference>